<gene>
    <name evidence="1" type="ORF">TCON_1909</name>
</gene>
<evidence type="ECO:0000313" key="2">
    <source>
        <dbReference type="Proteomes" id="UP001516464"/>
    </source>
</evidence>
<reference evidence="1 2" key="1">
    <citation type="submission" date="2019-01" db="EMBL/GenBank/DDBJ databases">
        <title>Genomes sequencing and comparative genomics of infectious freshwater microsporidia, Cucumispora dikerogammari and Thelohania contejeani.</title>
        <authorList>
            <person name="Cormier A."/>
            <person name="Giraud I."/>
            <person name="Wattier R."/>
            <person name="Teixeira M."/>
            <person name="Grandjean F."/>
            <person name="Rigaud T."/>
            <person name="Cordaux R."/>
        </authorList>
    </citation>
    <scope>NUCLEOTIDE SEQUENCE [LARGE SCALE GENOMIC DNA]</scope>
    <source>
        <strain evidence="1">T1</strain>
        <tissue evidence="1">Spores</tissue>
    </source>
</reference>
<evidence type="ECO:0000313" key="1">
    <source>
        <dbReference type="EMBL" id="KAF7682877.1"/>
    </source>
</evidence>
<dbReference type="Proteomes" id="UP001516464">
    <property type="component" value="Unassembled WGS sequence"/>
</dbReference>
<keyword evidence="2" id="KW-1185">Reference proteome</keyword>
<name>A0ABQ7HXI4_9MICR</name>
<protein>
    <submittedName>
        <fullName evidence="1">Uncharacterized protein</fullName>
    </submittedName>
</protein>
<dbReference type="EMBL" id="SBIQ01000164">
    <property type="protein sequence ID" value="KAF7682877.1"/>
    <property type="molecule type" value="Genomic_DNA"/>
</dbReference>
<comment type="caution">
    <text evidence="1">The sequence shown here is derived from an EMBL/GenBank/DDBJ whole genome shotgun (WGS) entry which is preliminary data.</text>
</comment>
<proteinExistence type="predicted"/>
<organism evidence="1 2">
    <name type="scientific">Astathelohania contejeani</name>
    <dbReference type="NCBI Taxonomy" id="164912"/>
    <lineage>
        <taxon>Eukaryota</taxon>
        <taxon>Fungi</taxon>
        <taxon>Fungi incertae sedis</taxon>
        <taxon>Microsporidia</taxon>
        <taxon>Astathelohaniidae</taxon>
        <taxon>Astathelohania</taxon>
    </lineage>
</organism>
<accession>A0ABQ7HXI4</accession>
<sequence>MKVTFDFIKTIISIFYTALSSYIMSYCKYPSNESVNTIDIIFMDSFIGKYYTCFDNTFLQYQIKKIEENDKNTLIKNLSIIFNTNLSENDKYNYIVTISRYLPTFYYSIDLNITKALLMSLNQILAIKFINKNDIYDKARRDIDEISAKILFHSFGNTTKSHDYICFESKSNNGVIIRKINEEEDEYEYTNDIMNMCRNVEGEISKYYEQIQKNIFNENLDFISLKWVLFHFYFVNNSVSINNFNVMNERNIQELINSVIMIYEFSKKCNTLTIISCEILFYLLENHIHVNSNLFFTLDSHFKQSGLVYNILSKSLYQMQSKSYSDMSRLKRMYELINTIFFMGHNNNLITELFETIVYFKFDPTIIIEIREYLVLCNTEVILMFDNFRVYWFKNINYFLDVLIFLDTSDNDFNEKYLLHLLESIKKSVIEYTVSKQKEGAEFKLETYPSSPFFVLLVLSLEAKYKKGIINCVCSFGNKLKKYGNDLMKGYSKLPKKDIQKAKFYITNYIIFLEWLQGIKPKEFTIEFNIFYIRIAQKCINTILNSKEKSKIQYYYKLMQEKLKVRIFNK</sequence>